<proteinExistence type="predicted"/>
<dbReference type="Pfam" id="PF01243">
    <property type="entry name" value="PNPOx_N"/>
    <property type="match status" value="1"/>
</dbReference>
<accession>A0ABN2WN05</accession>
<dbReference type="PANTHER" id="PTHR35176">
    <property type="entry name" value="HEME OXYGENASE HI_0854-RELATED"/>
    <property type="match status" value="1"/>
</dbReference>
<feature type="domain" description="Pyridoxamine 5'-phosphate oxidase N-terminal" evidence="2">
    <location>
        <begin position="63"/>
        <end position="167"/>
    </location>
</feature>
<dbReference type="EMBL" id="BAAAPE010000016">
    <property type="protein sequence ID" value="GAA2095725.1"/>
    <property type="molecule type" value="Genomic_DNA"/>
</dbReference>
<evidence type="ECO:0000313" key="3">
    <source>
        <dbReference type="EMBL" id="GAA2095725.1"/>
    </source>
</evidence>
<reference evidence="3 4" key="1">
    <citation type="journal article" date="2019" name="Int. J. Syst. Evol. Microbiol.">
        <title>The Global Catalogue of Microorganisms (GCM) 10K type strain sequencing project: providing services to taxonomists for standard genome sequencing and annotation.</title>
        <authorList>
            <consortium name="The Broad Institute Genomics Platform"/>
            <consortium name="The Broad Institute Genome Sequencing Center for Infectious Disease"/>
            <person name="Wu L."/>
            <person name="Ma J."/>
        </authorList>
    </citation>
    <scope>NUCLEOTIDE SEQUENCE [LARGE SCALE GENOMIC DNA]</scope>
    <source>
        <strain evidence="3 4">JCM 15478</strain>
    </source>
</reference>
<organism evidence="3 4">
    <name type="scientific">Streptomyces albiaxialis</name>
    <dbReference type="NCBI Taxonomy" id="329523"/>
    <lineage>
        <taxon>Bacteria</taxon>
        <taxon>Bacillati</taxon>
        <taxon>Actinomycetota</taxon>
        <taxon>Actinomycetes</taxon>
        <taxon>Kitasatosporales</taxon>
        <taxon>Streptomycetaceae</taxon>
        <taxon>Streptomyces</taxon>
    </lineage>
</organism>
<gene>
    <name evidence="3" type="ORF">GCM10009801_64810</name>
</gene>
<comment type="caution">
    <text evidence="3">The sequence shown here is derived from an EMBL/GenBank/DDBJ whole genome shotgun (WGS) entry which is preliminary data.</text>
</comment>
<sequence length="201" mass="22365">MSASVISLTCMGESFAGIWTEVVGILREPGRMENGKSWQDVQAAEPEFAKTVEARYGAYRHHVLGTLRADGAPRLTGIEADFRGGELWLGMMPNSRKALDLRRDPRFALHANPGAGAEMDEGDVRISGRAVEVTDPDELAEWASHAPEGEVPETFHLFRTRIEEITRVSIEGEEIVFRVWNPGRALRTIRRGNDDAPPRED</sequence>
<dbReference type="PANTHER" id="PTHR35176:SF6">
    <property type="entry name" value="HEME OXYGENASE HI_0854-RELATED"/>
    <property type="match status" value="1"/>
</dbReference>
<dbReference type="InterPro" id="IPR011576">
    <property type="entry name" value="Pyridox_Oxase_N"/>
</dbReference>
<dbReference type="Proteomes" id="UP001500016">
    <property type="component" value="Unassembled WGS sequence"/>
</dbReference>
<keyword evidence="1" id="KW-0560">Oxidoreductase</keyword>
<keyword evidence="4" id="KW-1185">Reference proteome</keyword>
<protein>
    <submittedName>
        <fullName evidence="3">Pyridoxamine 5'-phosphate oxidase family protein</fullName>
    </submittedName>
</protein>
<evidence type="ECO:0000313" key="4">
    <source>
        <dbReference type="Proteomes" id="UP001500016"/>
    </source>
</evidence>
<name>A0ABN2WN05_9ACTN</name>
<evidence type="ECO:0000256" key="1">
    <source>
        <dbReference type="ARBA" id="ARBA00023002"/>
    </source>
</evidence>
<dbReference type="InterPro" id="IPR052019">
    <property type="entry name" value="F420H2_bilvrd_red/Heme_oxyg"/>
</dbReference>
<dbReference type="Gene3D" id="2.30.110.10">
    <property type="entry name" value="Electron Transport, Fmn-binding Protein, Chain A"/>
    <property type="match status" value="1"/>
</dbReference>
<evidence type="ECO:0000259" key="2">
    <source>
        <dbReference type="Pfam" id="PF01243"/>
    </source>
</evidence>
<dbReference type="SUPFAM" id="SSF50475">
    <property type="entry name" value="FMN-binding split barrel"/>
    <property type="match status" value="1"/>
</dbReference>
<dbReference type="InterPro" id="IPR012349">
    <property type="entry name" value="Split_barrel_FMN-bd"/>
</dbReference>